<dbReference type="EMBL" id="BFEA01000786">
    <property type="protein sequence ID" value="GBG90108.1"/>
    <property type="molecule type" value="Genomic_DNA"/>
</dbReference>
<gene>
    <name evidence="1" type="ORF">CBR_g50200</name>
</gene>
<reference evidence="1 2" key="1">
    <citation type="journal article" date="2018" name="Cell">
        <title>The Chara Genome: Secondary Complexity and Implications for Plant Terrestrialization.</title>
        <authorList>
            <person name="Nishiyama T."/>
            <person name="Sakayama H."/>
            <person name="Vries J.D."/>
            <person name="Buschmann H."/>
            <person name="Saint-Marcoux D."/>
            <person name="Ullrich K.K."/>
            <person name="Haas F.B."/>
            <person name="Vanderstraeten L."/>
            <person name="Becker D."/>
            <person name="Lang D."/>
            <person name="Vosolsobe S."/>
            <person name="Rombauts S."/>
            <person name="Wilhelmsson P.K.I."/>
            <person name="Janitza P."/>
            <person name="Kern R."/>
            <person name="Heyl A."/>
            <person name="Rumpler F."/>
            <person name="Villalobos L.I.A.C."/>
            <person name="Clay J.M."/>
            <person name="Skokan R."/>
            <person name="Toyoda A."/>
            <person name="Suzuki Y."/>
            <person name="Kagoshima H."/>
            <person name="Schijlen E."/>
            <person name="Tajeshwar N."/>
            <person name="Catarino B."/>
            <person name="Hetherington A.J."/>
            <person name="Saltykova A."/>
            <person name="Bonnot C."/>
            <person name="Breuninger H."/>
            <person name="Symeonidi A."/>
            <person name="Radhakrishnan G.V."/>
            <person name="Van Nieuwerburgh F."/>
            <person name="Deforce D."/>
            <person name="Chang C."/>
            <person name="Karol K.G."/>
            <person name="Hedrich R."/>
            <person name="Ulvskov P."/>
            <person name="Glockner G."/>
            <person name="Delwiche C.F."/>
            <person name="Petrasek J."/>
            <person name="Van de Peer Y."/>
            <person name="Friml J."/>
            <person name="Beilby M."/>
            <person name="Dolan L."/>
            <person name="Kohara Y."/>
            <person name="Sugano S."/>
            <person name="Fujiyama A."/>
            <person name="Delaux P.-M."/>
            <person name="Quint M."/>
            <person name="TheiBen G."/>
            <person name="Hagemann M."/>
            <person name="Harholt J."/>
            <person name="Dunand C."/>
            <person name="Zachgo S."/>
            <person name="Langdale J."/>
            <person name="Maumus F."/>
            <person name="Straeten D.V.D."/>
            <person name="Gould S.B."/>
            <person name="Rensing S.A."/>
        </authorList>
    </citation>
    <scope>NUCLEOTIDE SEQUENCE [LARGE SCALE GENOMIC DNA]</scope>
    <source>
        <strain evidence="1 2">S276</strain>
    </source>
</reference>
<evidence type="ECO:0000313" key="2">
    <source>
        <dbReference type="Proteomes" id="UP000265515"/>
    </source>
</evidence>
<name>A0A388M692_CHABU</name>
<comment type="caution">
    <text evidence="1">The sequence shown here is derived from an EMBL/GenBank/DDBJ whole genome shotgun (WGS) entry which is preliminary data.</text>
</comment>
<dbReference type="Proteomes" id="UP000265515">
    <property type="component" value="Unassembled WGS sequence"/>
</dbReference>
<sequence length="723" mass="81344">MVLEDLSDLYDDTPDRRRGTMTRKKINMALASLEDLSRRNKVKACNAFNSGEMAKHIQDLPQASRCKTDVDASRDFARAQGYLAMLRVIKSSPPNSEYVKIAASILAGFASSLSVLAWQPSPGRIGEGFDSQHRILRDGTARTDMTQGQECGEVQVSHCIPGGDEAAEGRGAQQQIYYKMQLSNSFTTLCPLGWSLETEIPDFHGADTVWAQAVNSALRRLETVDILLDAAIRSPNLSSSIVTDCVRTLSSLWSRRMIKWHRFDDELLNDFPQPMALIGDLGRADDVRAKLKLLVNRFSEFTSDSMITAPFCNLHLAKILISQGIRDVDAQVAQILLQCLCYWRQALSSRELDWFACETIETLRDLFATSTQQIALKQQIWESVGGVSCLTLMLNAEVSVSRSVRFFEEDHQFMDHMVRVPHRREKPWADDAGTHANHCAAAAARLFAELIKSNEVFDMLSQPRANEAFFVTLFNSLHSNLELQVELQPEQREGVLVRPGTHGLRTSPAERNTILSSFLNQFTGMGNFHILLFEILESIGNPAWRPGFDLFKDAIFAPAIAGKSPKHQLEHFERAVNNLLARVYAARITSYVIHPCAHESHQNDHSFVCHHLLRILLPSLVKHFVLRGPFPTLPTCLGLDEWQNRLHEEADSLIAKVLVKVVLCHASVPTSSPVATALEDLYRWATDVHGEDRQESRDITRLVELVHGLNPGERFVRQRPRLR</sequence>
<organism evidence="1 2">
    <name type="scientific">Chara braunii</name>
    <name type="common">Braun's stonewort</name>
    <dbReference type="NCBI Taxonomy" id="69332"/>
    <lineage>
        <taxon>Eukaryota</taxon>
        <taxon>Viridiplantae</taxon>
        <taxon>Streptophyta</taxon>
        <taxon>Charophyceae</taxon>
        <taxon>Charales</taxon>
        <taxon>Characeae</taxon>
        <taxon>Chara</taxon>
    </lineage>
</organism>
<accession>A0A388M692</accession>
<proteinExistence type="predicted"/>
<keyword evidence="2" id="KW-1185">Reference proteome</keyword>
<dbReference type="AlphaFoldDB" id="A0A388M692"/>
<dbReference type="Gramene" id="GBG90108">
    <property type="protein sequence ID" value="GBG90108"/>
    <property type="gene ID" value="CBR_g50200"/>
</dbReference>
<protein>
    <submittedName>
        <fullName evidence="1">Uncharacterized protein</fullName>
    </submittedName>
</protein>
<evidence type="ECO:0000313" key="1">
    <source>
        <dbReference type="EMBL" id="GBG90108.1"/>
    </source>
</evidence>